<reference evidence="3" key="1">
    <citation type="submission" date="2016-10" db="EMBL/GenBank/DDBJ databases">
        <authorList>
            <person name="Varghese N."/>
            <person name="Submissions S."/>
        </authorList>
    </citation>
    <scope>NUCLEOTIDE SEQUENCE [LARGE SCALE GENOMIC DNA]</scope>
    <source>
        <strain evidence="3">DSM 21580</strain>
    </source>
</reference>
<dbReference type="OrthoDB" id="1524810at2"/>
<sequence length="164" mass="18987">MKKGDLISVLDETTTGKIISVSKDFALIEDEFGFEHSIEISKIIPRESHLYEKSAISIKDDLKKKASKKNSDNSRVIDLHFEKLVKNPAEYSAWERLEIQKETLIENLDYCKKNYIKKLNIIHGIGDGVLQNLVYDYLRGYSGIQYEEDDFFFHSSGNVWVTFN</sequence>
<dbReference type="Pfam" id="PF01713">
    <property type="entry name" value="Smr"/>
    <property type="match status" value="1"/>
</dbReference>
<dbReference type="InterPro" id="IPR036063">
    <property type="entry name" value="Smr_dom_sf"/>
</dbReference>
<evidence type="ECO:0000313" key="3">
    <source>
        <dbReference type="Proteomes" id="UP000236738"/>
    </source>
</evidence>
<dbReference type="EMBL" id="FNUS01000001">
    <property type="protein sequence ID" value="SEF72540.1"/>
    <property type="molecule type" value="Genomic_DNA"/>
</dbReference>
<feature type="domain" description="Smr" evidence="1">
    <location>
        <begin position="101"/>
        <end position="161"/>
    </location>
</feature>
<proteinExistence type="predicted"/>
<gene>
    <name evidence="2" type="ORF">SAMN05421847_0738</name>
</gene>
<dbReference type="AlphaFoldDB" id="A0A1H5UBX0"/>
<dbReference type="InterPro" id="IPR002625">
    <property type="entry name" value="Smr_dom"/>
</dbReference>
<accession>A0A1H5UBX0</accession>
<evidence type="ECO:0000313" key="2">
    <source>
        <dbReference type="EMBL" id="SEF72540.1"/>
    </source>
</evidence>
<protein>
    <submittedName>
        <fullName evidence="2">Smr domain-containing protein</fullName>
    </submittedName>
</protein>
<evidence type="ECO:0000259" key="1">
    <source>
        <dbReference type="Pfam" id="PF01713"/>
    </source>
</evidence>
<name>A0A1H5UBX0_9FLAO</name>
<dbReference type="Proteomes" id="UP000236738">
    <property type="component" value="Unassembled WGS sequence"/>
</dbReference>
<dbReference type="Gene3D" id="3.30.1370.110">
    <property type="match status" value="1"/>
</dbReference>
<organism evidence="2 3">
    <name type="scientific">Halpernia humi</name>
    <dbReference type="NCBI Taxonomy" id="493375"/>
    <lineage>
        <taxon>Bacteria</taxon>
        <taxon>Pseudomonadati</taxon>
        <taxon>Bacteroidota</taxon>
        <taxon>Flavobacteriia</taxon>
        <taxon>Flavobacteriales</taxon>
        <taxon>Weeksellaceae</taxon>
        <taxon>Chryseobacterium group</taxon>
        <taxon>Halpernia</taxon>
    </lineage>
</organism>
<dbReference type="RefSeq" id="WP_103912732.1">
    <property type="nucleotide sequence ID" value="NZ_FNUS01000001.1"/>
</dbReference>
<keyword evidence="3" id="KW-1185">Reference proteome</keyword>